<dbReference type="GO" id="GO:0006351">
    <property type="term" value="P:DNA-templated transcription"/>
    <property type="evidence" value="ECO:0007669"/>
    <property type="project" value="TreeGrafter"/>
</dbReference>
<protein>
    <submittedName>
        <fullName evidence="6">LysR family transcriptional regulator</fullName>
    </submittedName>
</protein>
<dbReference type="KEGG" id="pez:HWQ56_09155"/>
<accession>A0A7D5DBY7</accession>
<dbReference type="PANTHER" id="PTHR30537">
    <property type="entry name" value="HTH-TYPE TRANSCRIPTIONAL REGULATOR"/>
    <property type="match status" value="1"/>
</dbReference>
<gene>
    <name evidence="6" type="ORF">HWQ56_09155</name>
</gene>
<dbReference type="InterPro" id="IPR058163">
    <property type="entry name" value="LysR-type_TF_proteobact-type"/>
</dbReference>
<evidence type="ECO:0000256" key="3">
    <source>
        <dbReference type="ARBA" id="ARBA00023125"/>
    </source>
</evidence>
<keyword evidence="7" id="KW-1185">Reference proteome</keyword>
<dbReference type="AlphaFoldDB" id="A0A7D5DBY7"/>
<comment type="similarity">
    <text evidence="1">Belongs to the LysR transcriptional regulatory family.</text>
</comment>
<dbReference type="Pfam" id="PF00126">
    <property type="entry name" value="HTH_1"/>
    <property type="match status" value="1"/>
</dbReference>
<evidence type="ECO:0000256" key="4">
    <source>
        <dbReference type="ARBA" id="ARBA00023163"/>
    </source>
</evidence>
<dbReference type="Proteomes" id="UP000509568">
    <property type="component" value="Chromosome"/>
</dbReference>
<proteinExistence type="inferred from homology"/>
<keyword evidence="4" id="KW-0804">Transcription</keyword>
<dbReference type="GO" id="GO:0003700">
    <property type="term" value="F:DNA-binding transcription factor activity"/>
    <property type="evidence" value="ECO:0007669"/>
    <property type="project" value="InterPro"/>
</dbReference>
<evidence type="ECO:0000313" key="7">
    <source>
        <dbReference type="Proteomes" id="UP000509568"/>
    </source>
</evidence>
<dbReference type="Gene3D" id="3.40.190.290">
    <property type="match status" value="1"/>
</dbReference>
<dbReference type="PANTHER" id="PTHR30537:SF72">
    <property type="entry name" value="LYSR FAMILY TRANSCRIPTIONAL REGULATOR"/>
    <property type="match status" value="1"/>
</dbReference>
<keyword evidence="2" id="KW-0805">Transcription regulation</keyword>
<dbReference type="PROSITE" id="PS50931">
    <property type="entry name" value="HTH_LYSR"/>
    <property type="match status" value="1"/>
</dbReference>
<dbReference type="SUPFAM" id="SSF46785">
    <property type="entry name" value="Winged helix' DNA-binding domain"/>
    <property type="match status" value="1"/>
</dbReference>
<feature type="domain" description="HTH lysR-type" evidence="5">
    <location>
        <begin position="1"/>
        <end position="59"/>
    </location>
</feature>
<dbReference type="InterPro" id="IPR036388">
    <property type="entry name" value="WH-like_DNA-bd_sf"/>
</dbReference>
<evidence type="ECO:0000313" key="6">
    <source>
        <dbReference type="EMBL" id="QKZ07636.1"/>
    </source>
</evidence>
<reference evidence="6 7" key="1">
    <citation type="submission" date="2020-06" db="EMBL/GenBank/DDBJ databases">
        <title>Pseudomonas eucalypticola sp. nov., an endophyte of Eucalyptus dunnii leaves with biocontrol ability of eucalyptus leaf blight.</title>
        <authorList>
            <person name="Liu Y."/>
            <person name="Song Z."/>
            <person name="Zeng H."/>
            <person name="Lu M."/>
            <person name="Wang X."/>
            <person name="Lian X."/>
            <person name="Zhang Q."/>
        </authorList>
    </citation>
    <scope>NUCLEOTIDE SEQUENCE [LARGE SCALE GENOMIC DNA]</scope>
    <source>
        <strain evidence="6 7">NP-1</strain>
    </source>
</reference>
<evidence type="ECO:0000256" key="1">
    <source>
        <dbReference type="ARBA" id="ARBA00009437"/>
    </source>
</evidence>
<evidence type="ECO:0000256" key="2">
    <source>
        <dbReference type="ARBA" id="ARBA00023015"/>
    </source>
</evidence>
<dbReference type="SUPFAM" id="SSF53850">
    <property type="entry name" value="Periplasmic binding protein-like II"/>
    <property type="match status" value="1"/>
</dbReference>
<dbReference type="InterPro" id="IPR005119">
    <property type="entry name" value="LysR_subst-bd"/>
</dbReference>
<name>A0A7D5DBY7_9PSED</name>
<organism evidence="6 7">
    <name type="scientific">Pseudomonas eucalypticola</name>
    <dbReference type="NCBI Taxonomy" id="2599595"/>
    <lineage>
        <taxon>Bacteria</taxon>
        <taxon>Pseudomonadati</taxon>
        <taxon>Pseudomonadota</taxon>
        <taxon>Gammaproteobacteria</taxon>
        <taxon>Pseudomonadales</taxon>
        <taxon>Pseudomonadaceae</taxon>
        <taxon>Pseudomonas</taxon>
    </lineage>
</organism>
<dbReference type="InterPro" id="IPR036390">
    <property type="entry name" value="WH_DNA-bd_sf"/>
</dbReference>
<evidence type="ECO:0000259" key="5">
    <source>
        <dbReference type="PROSITE" id="PS50931"/>
    </source>
</evidence>
<sequence length="290" mass="32302">MESVAAISVFVQVAEIGNFVGAGRALGVSASAVGKRIARLEETLGVPLFKRTTRSVTLTVDGQRLLDRSRRIIEEFEHLTSEVAQSAQLPRGRLKVTVAPISDRLVDALAVFSRQYPEIELEVQYTDRLIDLVDEDFDLAIRVGEISDSNLRSHWLGDFTRLIVASPRYLQEHGTPTSMQALTEHKLLHYRQPKSGKIEPWPVRLPAGVELPVTLICNDMAARIEFATKGLALACLPDLVIREPLADGRLVPLHLGSATTRYPVYAVWPHSRMYTARFGALLNYIKALRL</sequence>
<dbReference type="InterPro" id="IPR000847">
    <property type="entry name" value="LysR_HTH_N"/>
</dbReference>
<dbReference type="Pfam" id="PF03466">
    <property type="entry name" value="LysR_substrate"/>
    <property type="match status" value="1"/>
</dbReference>
<dbReference type="FunFam" id="1.10.10.10:FF:000001">
    <property type="entry name" value="LysR family transcriptional regulator"/>
    <property type="match status" value="1"/>
</dbReference>
<dbReference type="Gene3D" id="1.10.10.10">
    <property type="entry name" value="Winged helix-like DNA-binding domain superfamily/Winged helix DNA-binding domain"/>
    <property type="match status" value="1"/>
</dbReference>
<dbReference type="EMBL" id="CP056030">
    <property type="protein sequence ID" value="QKZ07636.1"/>
    <property type="molecule type" value="Genomic_DNA"/>
</dbReference>
<dbReference type="GO" id="GO:0043565">
    <property type="term" value="F:sequence-specific DNA binding"/>
    <property type="evidence" value="ECO:0007669"/>
    <property type="project" value="TreeGrafter"/>
</dbReference>
<keyword evidence="3" id="KW-0238">DNA-binding</keyword>